<keyword evidence="8" id="KW-1185">Reference proteome</keyword>
<evidence type="ECO:0000256" key="2">
    <source>
        <dbReference type="ARBA" id="ARBA00022676"/>
    </source>
</evidence>
<dbReference type="PANTHER" id="PTHR48044:SF46">
    <property type="entry name" value="GLYCOSYLTRANSFERASE"/>
    <property type="match status" value="1"/>
</dbReference>
<dbReference type="PANTHER" id="PTHR48044">
    <property type="entry name" value="GLYCOSYLTRANSFERASE"/>
    <property type="match status" value="1"/>
</dbReference>
<accession>A0ABD2SCK1</accession>
<proteinExistence type="inferred from homology"/>
<dbReference type="Gene3D" id="3.40.50.2000">
    <property type="entry name" value="Glycogen Phosphorylase B"/>
    <property type="match status" value="2"/>
</dbReference>
<dbReference type="PROSITE" id="PS00375">
    <property type="entry name" value="UDPGT"/>
    <property type="match status" value="1"/>
</dbReference>
<dbReference type="GO" id="GO:0008194">
    <property type="term" value="F:UDP-glycosyltransferase activity"/>
    <property type="evidence" value="ECO:0007669"/>
    <property type="project" value="UniProtKB-ARBA"/>
</dbReference>
<protein>
    <recommendedName>
        <fullName evidence="5">Glycosyltransferase</fullName>
        <ecNumber evidence="5">2.4.1.-</ecNumber>
    </recommendedName>
</protein>
<sequence>QTFSVSMDTTTSLRVLMFPWLAHGHISPYLTVSKKLADRGFDILLCSTPVNLNLIKKRIPKKYSVSIQLVELYLPELPDLPPEYHTTNGLPPQLNSTLKKAVKMSKPGFSKILRDLKPDLVIHDVLQVWAKQIANSYNIPAITLVTFGGAVLSYFMHPMRKPGIEFPFPAIYLTKIEQKRMREMMEQVGKDKDPDDGDPFAEDPTQVILLMSTSLSIESKYIDYLNELTQAKYVPIGPPIQEPMNEDDGDIKLIDWLGKKEEHSTVFVSFGSEYFLTKEDMEEIAYGLEHSNVNFIWVVRFPKGEEVNLEEALPTGFLERIENRGRVVNGWAPQPRILSHPSTGGFVSHCGWNSVMESIDFGVPIIAMPMHIDQPINARWMVEIEVAVEIVRDDQGKVHREKVTQVITSVICEKTGGNLRKRVKEISEKLKSIREEEMDAAVEVLLQQCKNGKFINSSS</sequence>
<keyword evidence="3 4" id="KW-0808">Transferase</keyword>
<comment type="similarity">
    <text evidence="1 4">Belongs to the UDP-glycosyltransferase family.</text>
</comment>
<dbReference type="AlphaFoldDB" id="A0ABD2SCK1"/>
<evidence type="ECO:0000256" key="1">
    <source>
        <dbReference type="ARBA" id="ARBA00009995"/>
    </source>
</evidence>
<evidence type="ECO:0000256" key="4">
    <source>
        <dbReference type="RuleBase" id="RU003718"/>
    </source>
</evidence>
<dbReference type="SUPFAM" id="SSF53756">
    <property type="entry name" value="UDP-Glycosyltransferase/glycogen phosphorylase"/>
    <property type="match status" value="1"/>
</dbReference>
<dbReference type="GO" id="GO:0016138">
    <property type="term" value="P:glycoside biosynthetic process"/>
    <property type="evidence" value="ECO:0007669"/>
    <property type="project" value="UniProtKB-ARBA"/>
</dbReference>
<name>A0ABD2SCK1_9SOLN</name>
<dbReference type="InterPro" id="IPR058980">
    <property type="entry name" value="Glyco_transf_N"/>
</dbReference>
<keyword evidence="2 4" id="KW-0328">Glycosyltransferase</keyword>
<dbReference type="Proteomes" id="UP001627284">
    <property type="component" value="Unassembled WGS sequence"/>
</dbReference>
<evidence type="ECO:0000259" key="6">
    <source>
        <dbReference type="Pfam" id="PF26168"/>
    </source>
</evidence>
<feature type="domain" description="Glycosyltransferase N-terminal" evidence="6">
    <location>
        <begin position="13"/>
        <end position="238"/>
    </location>
</feature>
<reference evidence="7 8" key="1">
    <citation type="submission" date="2024-05" db="EMBL/GenBank/DDBJ databases">
        <title>De novo assembly of an allotetraploid wild potato.</title>
        <authorList>
            <person name="Hosaka A.J."/>
        </authorList>
    </citation>
    <scope>NUCLEOTIDE SEQUENCE [LARGE SCALE GENOMIC DNA]</scope>
    <source>
        <tissue evidence="7">Young leaves</tissue>
    </source>
</reference>
<dbReference type="InterPro" id="IPR002213">
    <property type="entry name" value="UDP_glucos_trans"/>
</dbReference>
<dbReference type="InterPro" id="IPR035595">
    <property type="entry name" value="UDP_glycos_trans_CS"/>
</dbReference>
<organism evidence="7 8">
    <name type="scientific">Solanum stoloniferum</name>
    <dbReference type="NCBI Taxonomy" id="62892"/>
    <lineage>
        <taxon>Eukaryota</taxon>
        <taxon>Viridiplantae</taxon>
        <taxon>Streptophyta</taxon>
        <taxon>Embryophyta</taxon>
        <taxon>Tracheophyta</taxon>
        <taxon>Spermatophyta</taxon>
        <taxon>Magnoliopsida</taxon>
        <taxon>eudicotyledons</taxon>
        <taxon>Gunneridae</taxon>
        <taxon>Pentapetalae</taxon>
        <taxon>asterids</taxon>
        <taxon>lamiids</taxon>
        <taxon>Solanales</taxon>
        <taxon>Solanaceae</taxon>
        <taxon>Solanoideae</taxon>
        <taxon>Solaneae</taxon>
        <taxon>Solanum</taxon>
    </lineage>
</organism>
<evidence type="ECO:0000256" key="5">
    <source>
        <dbReference type="RuleBase" id="RU362057"/>
    </source>
</evidence>
<dbReference type="EMBL" id="JBJKTR010000015">
    <property type="protein sequence ID" value="KAL3341683.1"/>
    <property type="molecule type" value="Genomic_DNA"/>
</dbReference>
<evidence type="ECO:0000313" key="8">
    <source>
        <dbReference type="Proteomes" id="UP001627284"/>
    </source>
</evidence>
<dbReference type="EC" id="2.4.1.-" evidence="5"/>
<gene>
    <name evidence="7" type="ORF">AABB24_025947</name>
</gene>
<dbReference type="CDD" id="cd03784">
    <property type="entry name" value="GT1_Gtf-like"/>
    <property type="match status" value="1"/>
</dbReference>
<evidence type="ECO:0000256" key="3">
    <source>
        <dbReference type="ARBA" id="ARBA00022679"/>
    </source>
</evidence>
<dbReference type="Pfam" id="PF00201">
    <property type="entry name" value="UDPGT"/>
    <property type="match status" value="1"/>
</dbReference>
<evidence type="ECO:0000313" key="7">
    <source>
        <dbReference type="EMBL" id="KAL3341683.1"/>
    </source>
</evidence>
<dbReference type="FunFam" id="3.40.50.2000:FF:000060">
    <property type="entry name" value="Glycosyltransferase"/>
    <property type="match status" value="1"/>
</dbReference>
<comment type="caution">
    <text evidence="7">The sequence shown here is derived from an EMBL/GenBank/DDBJ whole genome shotgun (WGS) entry which is preliminary data.</text>
</comment>
<feature type="non-terminal residue" evidence="7">
    <location>
        <position position="1"/>
    </location>
</feature>
<dbReference type="Pfam" id="PF26168">
    <property type="entry name" value="Glyco_transf_N"/>
    <property type="match status" value="1"/>
</dbReference>